<proteinExistence type="predicted"/>
<sequence>MAFLQSWSTWAVLSSATRSSCFRSCSNSTTKCLSALQFRHASTAARYRGRTEQHFGQYKEVDPNAEKRTFESMEGILSKETLRAVTQSPYKFTHMSPVQAAVFEYLPRLSDLYNPGAPSEESEHPRDLLVKAKTGTGKTAAFVIPAIEQRVKALKAFGEQALMDSGLPRDKFPVSRAVHKYAKENAGVLIISPTRELASQIAREASNLAYHQKDLQIQLFVGGSSKHRQMRDWMTKRRDIVVATPGRLRDVLTSEPAVKNAFTKTSLVVLDEADTLLDMGFREDIEGIMKMMPPTPERQTFMFSATVSKAIQQIAREVLDQNHAFINCVTEDSPVHAHVPQYHTVLPSPGDQLPHILRLLAHDQLANPKLSKTVIFFPTTKMTQLFHTLLREGAKATLPAGRNTRFYELHSKRSQDQRTRASNAFRADDTGASVLVTSDVSARGVDYPGVTRVIQVGIPPTADVYVHRVGRTGRAGTEGRGDLVLLPWETGFVTWQMNNIPLKTVTVDELTSQVETLAAEADKHNTRTRANEPYLTTLRSLGEEVQGLLTMVDEDAVRETLISGLGYYLGKVTELRIQRQAIVNGLKKWTVEALGLSNPPHISEAYLARLGVSRERDHKFGSRPAPYPGSTKKRSMPRWTDRGNEWGRSHRSGRPGGHRFSEDYDREDSQDRDSYQKRRRHSAHRSA</sequence>
<accession>A0ACB6ZT16</accession>
<keyword evidence="2" id="KW-1185">Reference proteome</keyword>
<gene>
    <name evidence="1" type="ORF">BDM02DRAFT_3160642</name>
</gene>
<name>A0ACB6ZT16_THEGA</name>
<dbReference type="Proteomes" id="UP000886501">
    <property type="component" value="Unassembled WGS sequence"/>
</dbReference>
<comment type="caution">
    <text evidence="1">The sequence shown here is derived from an EMBL/GenBank/DDBJ whole genome shotgun (WGS) entry which is preliminary data.</text>
</comment>
<evidence type="ECO:0000313" key="2">
    <source>
        <dbReference type="Proteomes" id="UP000886501"/>
    </source>
</evidence>
<evidence type="ECO:0000313" key="1">
    <source>
        <dbReference type="EMBL" id="KAF9652672.1"/>
    </source>
</evidence>
<reference evidence="1" key="2">
    <citation type="journal article" date="2020" name="Nat. Commun.">
        <title>Large-scale genome sequencing of mycorrhizal fungi provides insights into the early evolution of symbiotic traits.</title>
        <authorList>
            <person name="Miyauchi S."/>
            <person name="Kiss E."/>
            <person name="Kuo A."/>
            <person name="Drula E."/>
            <person name="Kohler A."/>
            <person name="Sanchez-Garcia M."/>
            <person name="Morin E."/>
            <person name="Andreopoulos B."/>
            <person name="Barry K.W."/>
            <person name="Bonito G."/>
            <person name="Buee M."/>
            <person name="Carver A."/>
            <person name="Chen C."/>
            <person name="Cichocki N."/>
            <person name="Clum A."/>
            <person name="Culley D."/>
            <person name="Crous P.W."/>
            <person name="Fauchery L."/>
            <person name="Girlanda M."/>
            <person name="Hayes R.D."/>
            <person name="Keri Z."/>
            <person name="LaButti K."/>
            <person name="Lipzen A."/>
            <person name="Lombard V."/>
            <person name="Magnuson J."/>
            <person name="Maillard F."/>
            <person name="Murat C."/>
            <person name="Nolan M."/>
            <person name="Ohm R.A."/>
            <person name="Pangilinan J."/>
            <person name="Pereira M.F."/>
            <person name="Perotto S."/>
            <person name="Peter M."/>
            <person name="Pfister S."/>
            <person name="Riley R."/>
            <person name="Sitrit Y."/>
            <person name="Stielow J.B."/>
            <person name="Szollosi G."/>
            <person name="Zifcakova L."/>
            <person name="Stursova M."/>
            <person name="Spatafora J.W."/>
            <person name="Tedersoo L."/>
            <person name="Vaario L.M."/>
            <person name="Yamada A."/>
            <person name="Yan M."/>
            <person name="Wang P."/>
            <person name="Xu J."/>
            <person name="Bruns T."/>
            <person name="Baldrian P."/>
            <person name="Vilgalys R."/>
            <person name="Dunand C."/>
            <person name="Henrissat B."/>
            <person name="Grigoriev I.V."/>
            <person name="Hibbett D."/>
            <person name="Nagy L.G."/>
            <person name="Martin F.M."/>
        </authorList>
    </citation>
    <scope>NUCLEOTIDE SEQUENCE</scope>
    <source>
        <strain evidence="1">P2</strain>
    </source>
</reference>
<protein>
    <submittedName>
        <fullName evidence="1">DEAD-domain-containing protein</fullName>
    </submittedName>
</protein>
<dbReference type="EMBL" id="MU117967">
    <property type="protein sequence ID" value="KAF9652672.1"/>
    <property type="molecule type" value="Genomic_DNA"/>
</dbReference>
<reference evidence="1" key="1">
    <citation type="submission" date="2019-10" db="EMBL/GenBank/DDBJ databases">
        <authorList>
            <consortium name="DOE Joint Genome Institute"/>
            <person name="Kuo A."/>
            <person name="Miyauchi S."/>
            <person name="Kiss E."/>
            <person name="Drula E."/>
            <person name="Kohler A."/>
            <person name="Sanchez-Garcia M."/>
            <person name="Andreopoulos B."/>
            <person name="Barry K.W."/>
            <person name="Bonito G."/>
            <person name="Buee M."/>
            <person name="Carver A."/>
            <person name="Chen C."/>
            <person name="Cichocki N."/>
            <person name="Clum A."/>
            <person name="Culley D."/>
            <person name="Crous P.W."/>
            <person name="Fauchery L."/>
            <person name="Girlanda M."/>
            <person name="Hayes R."/>
            <person name="Keri Z."/>
            <person name="Labutti K."/>
            <person name="Lipzen A."/>
            <person name="Lombard V."/>
            <person name="Magnuson J."/>
            <person name="Maillard F."/>
            <person name="Morin E."/>
            <person name="Murat C."/>
            <person name="Nolan M."/>
            <person name="Ohm R."/>
            <person name="Pangilinan J."/>
            <person name="Pereira M."/>
            <person name="Perotto S."/>
            <person name="Peter M."/>
            <person name="Riley R."/>
            <person name="Sitrit Y."/>
            <person name="Stielow B."/>
            <person name="Szollosi G."/>
            <person name="Zifcakova L."/>
            <person name="Stursova M."/>
            <person name="Spatafora J.W."/>
            <person name="Tedersoo L."/>
            <person name="Vaario L.-M."/>
            <person name="Yamada A."/>
            <person name="Yan M."/>
            <person name="Wang P."/>
            <person name="Xu J."/>
            <person name="Bruns T."/>
            <person name="Baldrian P."/>
            <person name="Vilgalys R."/>
            <person name="Henrissat B."/>
            <person name="Grigoriev I.V."/>
            <person name="Hibbett D."/>
            <person name="Nagy L.G."/>
            <person name="Martin F.M."/>
        </authorList>
    </citation>
    <scope>NUCLEOTIDE SEQUENCE</scope>
    <source>
        <strain evidence="1">P2</strain>
    </source>
</reference>
<organism evidence="1 2">
    <name type="scientific">Thelephora ganbajun</name>
    <name type="common">Ganba fungus</name>
    <dbReference type="NCBI Taxonomy" id="370292"/>
    <lineage>
        <taxon>Eukaryota</taxon>
        <taxon>Fungi</taxon>
        <taxon>Dikarya</taxon>
        <taxon>Basidiomycota</taxon>
        <taxon>Agaricomycotina</taxon>
        <taxon>Agaricomycetes</taxon>
        <taxon>Thelephorales</taxon>
        <taxon>Thelephoraceae</taxon>
        <taxon>Thelephora</taxon>
    </lineage>
</organism>